<dbReference type="Pfam" id="PF00440">
    <property type="entry name" value="TetR_N"/>
    <property type="match status" value="1"/>
</dbReference>
<feature type="domain" description="HTH tetR-type" evidence="6">
    <location>
        <begin position="1"/>
        <end position="47"/>
    </location>
</feature>
<dbReference type="Proteomes" id="UP000029055">
    <property type="component" value="Unassembled WGS sequence"/>
</dbReference>
<gene>
    <name evidence="7" type="ORF">BISU_0006</name>
</gene>
<dbReference type="InterPro" id="IPR036271">
    <property type="entry name" value="Tet_transcr_reg_TetR-rel_C_sf"/>
</dbReference>
<dbReference type="Pfam" id="PF16859">
    <property type="entry name" value="TetR_C_11"/>
    <property type="match status" value="1"/>
</dbReference>
<dbReference type="GO" id="GO:0003700">
    <property type="term" value="F:DNA-binding transcription factor activity"/>
    <property type="evidence" value="ECO:0007669"/>
    <property type="project" value="TreeGrafter"/>
</dbReference>
<dbReference type="Gene3D" id="1.10.357.10">
    <property type="entry name" value="Tetracycline Repressor, domain 2"/>
    <property type="match status" value="1"/>
</dbReference>
<evidence type="ECO:0000259" key="6">
    <source>
        <dbReference type="PROSITE" id="PS50977"/>
    </source>
</evidence>
<keyword evidence="8" id="KW-1185">Reference proteome</keyword>
<dbReference type="InterPro" id="IPR050109">
    <property type="entry name" value="HTH-type_TetR-like_transc_reg"/>
</dbReference>
<accession>A0A087E6Y6</accession>
<evidence type="ECO:0000313" key="7">
    <source>
        <dbReference type="EMBL" id="KFJ03537.1"/>
    </source>
</evidence>
<name>A0A087E6Y6_9BIFI</name>
<dbReference type="STRING" id="77635.BISU_0006"/>
<comment type="caution">
    <text evidence="7">The sequence shown here is derived from an EMBL/GenBank/DDBJ whole genome shotgun (WGS) entry which is preliminary data.</text>
</comment>
<dbReference type="InterPro" id="IPR009057">
    <property type="entry name" value="Homeodomain-like_sf"/>
</dbReference>
<evidence type="ECO:0000256" key="3">
    <source>
        <dbReference type="ARBA" id="ARBA00023163"/>
    </source>
</evidence>
<dbReference type="SUPFAM" id="SSF48498">
    <property type="entry name" value="Tetracyclin repressor-like, C-terminal domain"/>
    <property type="match status" value="1"/>
</dbReference>
<keyword evidence="2 4" id="KW-0238">DNA-binding</keyword>
<dbReference type="PROSITE" id="PS50977">
    <property type="entry name" value="HTH_TETR_2"/>
    <property type="match status" value="1"/>
</dbReference>
<evidence type="ECO:0000313" key="8">
    <source>
        <dbReference type="Proteomes" id="UP000029055"/>
    </source>
</evidence>
<dbReference type="PANTHER" id="PTHR30055:SF148">
    <property type="entry name" value="TETR-FAMILY TRANSCRIPTIONAL REGULATOR"/>
    <property type="match status" value="1"/>
</dbReference>
<dbReference type="InterPro" id="IPR001647">
    <property type="entry name" value="HTH_TetR"/>
</dbReference>
<dbReference type="SUPFAM" id="SSF46689">
    <property type="entry name" value="Homeodomain-like"/>
    <property type="match status" value="1"/>
</dbReference>
<proteinExistence type="predicted"/>
<reference evidence="7 8" key="1">
    <citation type="submission" date="2014-03" db="EMBL/GenBank/DDBJ databases">
        <title>Genomics of Bifidobacteria.</title>
        <authorList>
            <person name="Ventura M."/>
            <person name="Milani C."/>
            <person name="Lugli G.A."/>
        </authorList>
    </citation>
    <scope>NUCLEOTIDE SEQUENCE [LARGE SCALE GENOMIC DNA]</scope>
    <source>
        <strain evidence="7 8">LMG 11597</strain>
    </source>
</reference>
<protein>
    <submittedName>
        <fullName evidence="7">TetR family transcriptional regulator</fullName>
    </submittedName>
</protein>
<evidence type="ECO:0000256" key="5">
    <source>
        <dbReference type="SAM" id="MobiDB-lite"/>
    </source>
</evidence>
<dbReference type="PANTHER" id="PTHR30055">
    <property type="entry name" value="HTH-TYPE TRANSCRIPTIONAL REGULATOR RUTR"/>
    <property type="match status" value="1"/>
</dbReference>
<evidence type="ECO:0000256" key="1">
    <source>
        <dbReference type="ARBA" id="ARBA00023015"/>
    </source>
</evidence>
<sequence length="207" mass="22396">MATVTPAQITIAAIAARAGTSKSTIYRWWTSRAELLFEALARITVPTLEFPDDADTATALATQLEALQRLFADPYLGRLIIALTIEVQENPDTARALRRLWLAPRRDSAAHILQRGIARGEIRADIDLEIAIDQLFAPLYHRALYYSGTNRDGGGSGSCEENHDGDGDVDNNSSTIARHTAKAVEQFLAGAAAHAGRGDDSNGSQRP</sequence>
<dbReference type="InterPro" id="IPR011075">
    <property type="entry name" value="TetR_C"/>
</dbReference>
<evidence type="ECO:0000256" key="2">
    <source>
        <dbReference type="ARBA" id="ARBA00023125"/>
    </source>
</evidence>
<dbReference type="eggNOG" id="COG1309">
    <property type="taxonomic scope" value="Bacteria"/>
</dbReference>
<dbReference type="EMBL" id="JGZR01000006">
    <property type="protein sequence ID" value="KFJ03537.1"/>
    <property type="molecule type" value="Genomic_DNA"/>
</dbReference>
<dbReference type="AlphaFoldDB" id="A0A087E6Y6"/>
<keyword evidence="3" id="KW-0804">Transcription</keyword>
<organism evidence="7 8">
    <name type="scientific">Bifidobacterium subtile</name>
    <dbReference type="NCBI Taxonomy" id="77635"/>
    <lineage>
        <taxon>Bacteria</taxon>
        <taxon>Bacillati</taxon>
        <taxon>Actinomycetota</taxon>
        <taxon>Actinomycetes</taxon>
        <taxon>Bifidobacteriales</taxon>
        <taxon>Bifidobacteriaceae</taxon>
        <taxon>Bifidobacterium</taxon>
    </lineage>
</organism>
<evidence type="ECO:0000256" key="4">
    <source>
        <dbReference type="PROSITE-ProRule" id="PRU00335"/>
    </source>
</evidence>
<feature type="DNA-binding region" description="H-T-H motif" evidence="4">
    <location>
        <begin position="10"/>
        <end position="29"/>
    </location>
</feature>
<dbReference type="GO" id="GO:0000976">
    <property type="term" value="F:transcription cis-regulatory region binding"/>
    <property type="evidence" value="ECO:0007669"/>
    <property type="project" value="TreeGrafter"/>
</dbReference>
<feature type="region of interest" description="Disordered" evidence="5">
    <location>
        <begin position="151"/>
        <end position="173"/>
    </location>
</feature>
<keyword evidence="1" id="KW-0805">Transcription regulation</keyword>
<dbReference type="Gene3D" id="1.10.10.60">
    <property type="entry name" value="Homeodomain-like"/>
    <property type="match status" value="1"/>
</dbReference>